<organism evidence="1 2">
    <name type="scientific">Flavobacterium succinicans</name>
    <dbReference type="NCBI Taxonomy" id="29536"/>
    <lineage>
        <taxon>Bacteria</taxon>
        <taxon>Pseudomonadati</taxon>
        <taxon>Bacteroidota</taxon>
        <taxon>Flavobacteriia</taxon>
        <taxon>Flavobacteriales</taxon>
        <taxon>Flavobacteriaceae</taxon>
        <taxon>Flavobacterium</taxon>
    </lineage>
</organism>
<accession>A0A1I5AGT1</accession>
<reference evidence="2" key="1">
    <citation type="submission" date="2016-10" db="EMBL/GenBank/DDBJ databases">
        <authorList>
            <person name="Varghese N."/>
            <person name="Submissions S."/>
        </authorList>
    </citation>
    <scope>NUCLEOTIDE SEQUENCE [LARGE SCALE GENOMIC DNA]</scope>
    <source>
        <strain evidence="2">DSM 4002</strain>
    </source>
</reference>
<dbReference type="eggNOG" id="ENOG50333EB">
    <property type="taxonomic scope" value="Bacteria"/>
</dbReference>
<sequence length="179" mass="20823">MSIFSKLFNGNEKPNFNALFENENFKNFISKAEDISLGYGEINIFKLENIEKEQIGYSVSENGKSLTGNKNGDWKKNWVVIATDNMDDPIFVDIENQNLPVFIAEHGNGEWEENYIAISIEKFSSILNDLRILSINRQNPVEIEKNPISETELELFLTKTKNDNNWMDIEYWKIFLEND</sequence>
<gene>
    <name evidence="1" type="ORF">SAMN05444143_1421</name>
</gene>
<evidence type="ECO:0000313" key="1">
    <source>
        <dbReference type="EMBL" id="SFN61602.1"/>
    </source>
</evidence>
<dbReference type="Proteomes" id="UP000182961">
    <property type="component" value="Unassembled WGS sequence"/>
</dbReference>
<dbReference type="EMBL" id="FOUT01000042">
    <property type="protein sequence ID" value="SFN61602.1"/>
    <property type="molecule type" value="Genomic_DNA"/>
</dbReference>
<proteinExistence type="predicted"/>
<dbReference type="InterPro" id="IPR037883">
    <property type="entry name" value="Knr4/Smi1-like_sf"/>
</dbReference>
<protein>
    <submittedName>
        <fullName evidence="1">Uncharacterized protein</fullName>
    </submittedName>
</protein>
<dbReference type="AlphaFoldDB" id="A0A1I5AGT1"/>
<evidence type="ECO:0000313" key="2">
    <source>
        <dbReference type="Proteomes" id="UP000182961"/>
    </source>
</evidence>
<dbReference type="Gene3D" id="3.40.1580.10">
    <property type="entry name" value="SMI1/KNR4-like"/>
    <property type="match status" value="1"/>
</dbReference>
<dbReference type="SUPFAM" id="SSF160631">
    <property type="entry name" value="SMI1/KNR4-like"/>
    <property type="match status" value="1"/>
</dbReference>
<name>A0A1I5AGT1_9FLAO</name>
<keyword evidence="2" id="KW-1185">Reference proteome</keyword>
<dbReference type="RefSeq" id="WP_024980914.1">
    <property type="nucleotide sequence ID" value="NZ_FOUT01000042.1"/>
</dbReference>